<sequence length="51" mass="5818">MTERQQFNVYLPKDLVREAKHAAVDTRQTLSGLVETALREYLGRLDAEGAR</sequence>
<dbReference type="InterPro" id="IPR010985">
    <property type="entry name" value="Ribbon_hlx_hlx"/>
</dbReference>
<evidence type="ECO:0000313" key="2">
    <source>
        <dbReference type="Proteomes" id="UP001595833"/>
    </source>
</evidence>
<keyword evidence="2" id="KW-1185">Reference proteome</keyword>
<comment type="caution">
    <text evidence="1">The sequence shown here is derived from an EMBL/GenBank/DDBJ whole genome shotgun (WGS) entry which is preliminary data.</text>
</comment>
<dbReference type="RefSeq" id="WP_344042741.1">
    <property type="nucleotide sequence ID" value="NZ_BAAAKE010000036.1"/>
</dbReference>
<dbReference type="EMBL" id="JBHSJB010000009">
    <property type="protein sequence ID" value="MFC5054200.1"/>
    <property type="molecule type" value="Genomic_DNA"/>
</dbReference>
<dbReference type="SUPFAM" id="SSF47598">
    <property type="entry name" value="Ribbon-helix-helix"/>
    <property type="match status" value="1"/>
</dbReference>
<proteinExistence type="predicted"/>
<evidence type="ECO:0000313" key="1">
    <source>
        <dbReference type="EMBL" id="MFC5054200.1"/>
    </source>
</evidence>
<accession>A0ABV9XV19</accession>
<gene>
    <name evidence="1" type="ORF">ACFPFM_10565</name>
</gene>
<organism evidence="1 2">
    <name type="scientific">Saccharothrix xinjiangensis</name>
    <dbReference type="NCBI Taxonomy" id="204798"/>
    <lineage>
        <taxon>Bacteria</taxon>
        <taxon>Bacillati</taxon>
        <taxon>Actinomycetota</taxon>
        <taxon>Actinomycetes</taxon>
        <taxon>Pseudonocardiales</taxon>
        <taxon>Pseudonocardiaceae</taxon>
        <taxon>Saccharothrix</taxon>
    </lineage>
</organism>
<protein>
    <submittedName>
        <fullName evidence="1">CopG family transcriptional regulator</fullName>
    </submittedName>
</protein>
<dbReference type="Proteomes" id="UP001595833">
    <property type="component" value="Unassembled WGS sequence"/>
</dbReference>
<reference evidence="2" key="1">
    <citation type="journal article" date="2019" name="Int. J. Syst. Evol. Microbiol.">
        <title>The Global Catalogue of Microorganisms (GCM) 10K type strain sequencing project: providing services to taxonomists for standard genome sequencing and annotation.</title>
        <authorList>
            <consortium name="The Broad Institute Genomics Platform"/>
            <consortium name="The Broad Institute Genome Sequencing Center for Infectious Disease"/>
            <person name="Wu L."/>
            <person name="Ma J."/>
        </authorList>
    </citation>
    <scope>NUCLEOTIDE SEQUENCE [LARGE SCALE GENOMIC DNA]</scope>
    <source>
        <strain evidence="2">KCTC 12848</strain>
    </source>
</reference>
<dbReference type="Gene3D" id="1.10.1220.10">
    <property type="entry name" value="Met repressor-like"/>
    <property type="match status" value="1"/>
</dbReference>
<name>A0ABV9XV19_9PSEU</name>
<dbReference type="InterPro" id="IPR013321">
    <property type="entry name" value="Arc_rbn_hlx_hlx"/>
</dbReference>